<accession>A0A9P6AIJ0</accession>
<name>A0A9P6AIJ0_9AGAM</name>
<comment type="caution">
    <text evidence="2">The sequence shown here is derived from an EMBL/GenBank/DDBJ whole genome shotgun (WGS) entry which is preliminary data.</text>
</comment>
<dbReference type="Gene3D" id="1.20.5.340">
    <property type="match status" value="1"/>
</dbReference>
<evidence type="ECO:0000256" key="1">
    <source>
        <dbReference type="SAM" id="MobiDB-lite"/>
    </source>
</evidence>
<dbReference type="AlphaFoldDB" id="A0A9P6AIJ0"/>
<dbReference type="EMBL" id="MU129110">
    <property type="protein sequence ID" value="KAF9506464.1"/>
    <property type="molecule type" value="Genomic_DNA"/>
</dbReference>
<keyword evidence="3" id="KW-1185">Reference proteome</keyword>
<dbReference type="Proteomes" id="UP000886523">
    <property type="component" value="Unassembled WGS sequence"/>
</dbReference>
<organism evidence="2 3">
    <name type="scientific">Hydnum rufescens UP504</name>
    <dbReference type="NCBI Taxonomy" id="1448309"/>
    <lineage>
        <taxon>Eukaryota</taxon>
        <taxon>Fungi</taxon>
        <taxon>Dikarya</taxon>
        <taxon>Basidiomycota</taxon>
        <taxon>Agaricomycotina</taxon>
        <taxon>Agaricomycetes</taxon>
        <taxon>Cantharellales</taxon>
        <taxon>Hydnaceae</taxon>
        <taxon>Hydnum</taxon>
    </lineage>
</organism>
<feature type="region of interest" description="Disordered" evidence="1">
    <location>
        <begin position="88"/>
        <end position="113"/>
    </location>
</feature>
<sequence length="113" mass="12330">MSSSFPEVGTLRPCHHLLVHPDSNTVLTVSIQGKDLLDEVDEGERKTAKRMADRKGEWQIAKVNRQIAKANGQIAKMNERIAKANGRMAKANGQTAKANGQMAKANGQVTRAH</sequence>
<dbReference type="OrthoDB" id="4019862at2759"/>
<evidence type="ECO:0000313" key="3">
    <source>
        <dbReference type="Proteomes" id="UP000886523"/>
    </source>
</evidence>
<proteinExistence type="predicted"/>
<evidence type="ECO:0000313" key="2">
    <source>
        <dbReference type="EMBL" id="KAF9506464.1"/>
    </source>
</evidence>
<gene>
    <name evidence="2" type="ORF">BS47DRAFT_1399485</name>
</gene>
<protein>
    <submittedName>
        <fullName evidence="2">Uncharacterized protein</fullName>
    </submittedName>
</protein>
<reference evidence="2" key="1">
    <citation type="journal article" date="2020" name="Nat. Commun.">
        <title>Large-scale genome sequencing of mycorrhizal fungi provides insights into the early evolution of symbiotic traits.</title>
        <authorList>
            <person name="Miyauchi S."/>
            <person name="Kiss E."/>
            <person name="Kuo A."/>
            <person name="Drula E."/>
            <person name="Kohler A."/>
            <person name="Sanchez-Garcia M."/>
            <person name="Morin E."/>
            <person name="Andreopoulos B."/>
            <person name="Barry K.W."/>
            <person name="Bonito G."/>
            <person name="Buee M."/>
            <person name="Carver A."/>
            <person name="Chen C."/>
            <person name="Cichocki N."/>
            <person name="Clum A."/>
            <person name="Culley D."/>
            <person name="Crous P.W."/>
            <person name="Fauchery L."/>
            <person name="Girlanda M."/>
            <person name="Hayes R.D."/>
            <person name="Keri Z."/>
            <person name="LaButti K."/>
            <person name="Lipzen A."/>
            <person name="Lombard V."/>
            <person name="Magnuson J."/>
            <person name="Maillard F."/>
            <person name="Murat C."/>
            <person name="Nolan M."/>
            <person name="Ohm R.A."/>
            <person name="Pangilinan J."/>
            <person name="Pereira M.F."/>
            <person name="Perotto S."/>
            <person name="Peter M."/>
            <person name="Pfister S."/>
            <person name="Riley R."/>
            <person name="Sitrit Y."/>
            <person name="Stielow J.B."/>
            <person name="Szollosi G."/>
            <person name="Zifcakova L."/>
            <person name="Stursova M."/>
            <person name="Spatafora J.W."/>
            <person name="Tedersoo L."/>
            <person name="Vaario L.M."/>
            <person name="Yamada A."/>
            <person name="Yan M."/>
            <person name="Wang P."/>
            <person name="Xu J."/>
            <person name="Bruns T."/>
            <person name="Baldrian P."/>
            <person name="Vilgalys R."/>
            <person name="Dunand C."/>
            <person name="Henrissat B."/>
            <person name="Grigoriev I.V."/>
            <person name="Hibbett D."/>
            <person name="Nagy L.G."/>
            <person name="Martin F.M."/>
        </authorList>
    </citation>
    <scope>NUCLEOTIDE SEQUENCE</scope>
    <source>
        <strain evidence="2">UP504</strain>
    </source>
</reference>